<dbReference type="InterPro" id="IPR053024">
    <property type="entry name" value="Fungal_surface_NADase"/>
</dbReference>
<evidence type="ECO:0008006" key="6">
    <source>
        <dbReference type="Google" id="ProtNLM"/>
    </source>
</evidence>
<reference evidence="4 5" key="1">
    <citation type="submission" date="2020-03" db="EMBL/GenBank/DDBJ databases">
        <title>Sequencing the genomes of 1000 actinobacteria strains.</title>
        <authorList>
            <person name="Klenk H.-P."/>
        </authorList>
    </citation>
    <scope>NUCLEOTIDE SEQUENCE [LARGE SCALE GENOMIC DNA]</scope>
    <source>
        <strain evidence="4 5">DSM 45685</strain>
    </source>
</reference>
<proteinExistence type="predicted"/>
<evidence type="ECO:0000259" key="3">
    <source>
        <dbReference type="Pfam" id="PF25547"/>
    </source>
</evidence>
<dbReference type="PANTHER" id="PTHR42059:SF1">
    <property type="entry name" value="TNT DOMAIN-CONTAINING PROTEIN"/>
    <property type="match status" value="1"/>
</dbReference>
<organism evidence="4 5">
    <name type="scientific">Saccharomonospora amisosensis</name>
    <dbReference type="NCBI Taxonomy" id="1128677"/>
    <lineage>
        <taxon>Bacteria</taxon>
        <taxon>Bacillati</taxon>
        <taxon>Actinomycetota</taxon>
        <taxon>Actinomycetes</taxon>
        <taxon>Pseudonocardiales</taxon>
        <taxon>Pseudonocardiaceae</taxon>
        <taxon>Saccharomonospora</taxon>
    </lineage>
</organism>
<feature type="compositionally biased region" description="Pro residues" evidence="1">
    <location>
        <begin position="442"/>
        <end position="453"/>
    </location>
</feature>
<dbReference type="Pfam" id="PF14021">
    <property type="entry name" value="TNT"/>
    <property type="match status" value="1"/>
</dbReference>
<feature type="compositionally biased region" description="Low complexity" evidence="1">
    <location>
        <begin position="375"/>
        <end position="385"/>
    </location>
</feature>
<feature type="region of interest" description="Disordered" evidence="1">
    <location>
        <begin position="251"/>
        <end position="274"/>
    </location>
</feature>
<comment type="caution">
    <text evidence="4">The sequence shown here is derived from an EMBL/GenBank/DDBJ whole genome shotgun (WGS) entry which is preliminary data.</text>
</comment>
<evidence type="ECO:0000313" key="5">
    <source>
        <dbReference type="Proteomes" id="UP000545493"/>
    </source>
</evidence>
<gene>
    <name evidence="4" type="ORF">FHU38_004371</name>
</gene>
<dbReference type="AlphaFoldDB" id="A0A7X5UTN1"/>
<keyword evidence="5" id="KW-1185">Reference proteome</keyword>
<feature type="domain" description="TNT" evidence="2">
    <location>
        <begin position="604"/>
        <end position="689"/>
    </location>
</feature>
<dbReference type="RefSeq" id="WP_167174468.1">
    <property type="nucleotide sequence ID" value="NZ_JAAOYM010000001.1"/>
</dbReference>
<feature type="region of interest" description="Disordered" evidence="1">
    <location>
        <begin position="404"/>
        <end position="466"/>
    </location>
</feature>
<dbReference type="EMBL" id="JAAOYM010000001">
    <property type="protein sequence ID" value="NIJ14027.1"/>
    <property type="molecule type" value="Genomic_DNA"/>
</dbReference>
<feature type="compositionally biased region" description="Low complexity" evidence="1">
    <location>
        <begin position="407"/>
        <end position="426"/>
    </location>
</feature>
<evidence type="ECO:0000313" key="4">
    <source>
        <dbReference type="EMBL" id="NIJ14027.1"/>
    </source>
</evidence>
<dbReference type="InterPro" id="IPR025331">
    <property type="entry name" value="TNT"/>
</dbReference>
<accession>A0A7X5UTN1</accession>
<feature type="compositionally biased region" description="Pro residues" evidence="1">
    <location>
        <begin position="255"/>
        <end position="267"/>
    </location>
</feature>
<sequence length="695" mass="71019">MGVELPAELAGIAAETGTAWPQADEDAMREQAAAWRRAAHDLTTLAGEADSAAGNALDAMSGPAEEAARHRWSGIVSAGNGSMMEAAAGANQAADRLEHAAEQVGKAKVEIVRQLVTAARNRDAALAAAQAGHPGALAALDTTLRGTAANLGAVTTGLADAVGPSGSAPLDTATELVAPNPGAHTSGGQSGLLAATTGLPAEVVEEALGAPDGRGPSGTVEVEVEEPLAAGEPHDSAQSLDLAEPVAFAESVEPWQPPSPESEPDPLPHVWRGREALDGPAPVLAAGPEDTGPIAITHARTPPSGQPAASLGFADAPTPPSGTALAPPPAGQSHGQTHLAGFTGGPVAAQPVAGPPVAGPPVAGQFAPQPPVPAAQPFAAPPYAGQQFGPGAVPYGPVAGGPPVPGAPATAAPTAGPGHAPRAAPPQSFRWGPEQHHQQRAPHPPQAPDPARPQQPAAHPPVGAARQDRQSVVALFLVHMFPIGHLPVATDKPARQLPVPAGDCDYAAGLRFPPHDHPESGTIDPTVALASLRAGVRQPAPPPAEVLPCPPATLSEGHDPLGGMDEREWDRRYVVHAGQRAEFAWPPGERYPEGGCEPGEPVLLAPDTVLDRFGTALGRVFAEDGTPFARRSLPPALLEAGYRRYRVLRELPMWRALSAPWFGQPGGGVRYRSVYSAAELVTLGYLADVTFEERP</sequence>
<feature type="region of interest" description="Disordered" evidence="1">
    <location>
        <begin position="299"/>
        <end position="385"/>
    </location>
</feature>
<evidence type="ECO:0000259" key="2">
    <source>
        <dbReference type="Pfam" id="PF14021"/>
    </source>
</evidence>
<dbReference type="InterPro" id="IPR057746">
    <property type="entry name" value="CpnT-like_N"/>
</dbReference>
<feature type="domain" description="Outer membrane channel protein CpnT-like N-terminal" evidence="3">
    <location>
        <begin position="12"/>
        <end position="138"/>
    </location>
</feature>
<dbReference type="Pfam" id="PF25547">
    <property type="entry name" value="WXG100_2"/>
    <property type="match status" value="1"/>
</dbReference>
<evidence type="ECO:0000256" key="1">
    <source>
        <dbReference type="SAM" id="MobiDB-lite"/>
    </source>
</evidence>
<dbReference type="Proteomes" id="UP000545493">
    <property type="component" value="Unassembled WGS sequence"/>
</dbReference>
<dbReference type="PANTHER" id="PTHR42059">
    <property type="entry name" value="TNT DOMAIN-CONTAINING PROTEIN"/>
    <property type="match status" value="1"/>
</dbReference>
<protein>
    <recommendedName>
        <fullName evidence="6">DUF4237 domain-containing protein</fullName>
    </recommendedName>
</protein>
<dbReference type="GO" id="GO:0050135">
    <property type="term" value="F:NADP+ nucleosidase activity"/>
    <property type="evidence" value="ECO:0007669"/>
    <property type="project" value="InterPro"/>
</dbReference>
<name>A0A7X5UTN1_9PSEU</name>